<protein>
    <submittedName>
        <fullName evidence="4">SpoIID/LytB domain-containing protein</fullName>
    </submittedName>
</protein>
<gene>
    <name evidence="4" type="ORF">LKD48_11920</name>
</gene>
<reference evidence="4 5" key="1">
    <citation type="submission" date="2021-10" db="EMBL/GenBank/DDBJ databases">
        <title>Anaerobic single-cell dispensing facilitates the cultivation of human gut bacteria.</title>
        <authorList>
            <person name="Afrizal A."/>
        </authorList>
    </citation>
    <scope>NUCLEOTIDE SEQUENCE [LARGE SCALE GENOMIC DNA]</scope>
    <source>
        <strain evidence="4 5">CLA-AA-H224</strain>
    </source>
</reference>
<proteinExistence type="predicted"/>
<evidence type="ECO:0000256" key="1">
    <source>
        <dbReference type="SAM" id="MobiDB-lite"/>
    </source>
</evidence>
<dbReference type="NCBIfam" id="TIGR02669">
    <property type="entry name" value="SpoIID_LytB"/>
    <property type="match status" value="1"/>
</dbReference>
<dbReference type="RefSeq" id="WP_308732103.1">
    <property type="nucleotide sequence ID" value="NZ_JAJEQN010000032.1"/>
</dbReference>
<feature type="region of interest" description="Disordered" evidence="1">
    <location>
        <begin position="44"/>
        <end position="85"/>
    </location>
</feature>
<evidence type="ECO:0000259" key="3">
    <source>
        <dbReference type="Pfam" id="PF08486"/>
    </source>
</evidence>
<keyword evidence="2" id="KW-0472">Membrane</keyword>
<evidence type="ECO:0000313" key="4">
    <source>
        <dbReference type="EMBL" id="MCC2222331.1"/>
    </source>
</evidence>
<dbReference type="InterPro" id="IPR013693">
    <property type="entry name" value="SpoIID/LytB_N"/>
</dbReference>
<comment type="caution">
    <text evidence="4">The sequence shown here is derived from an EMBL/GenBank/DDBJ whole genome shotgun (WGS) entry which is preliminary data.</text>
</comment>
<keyword evidence="5" id="KW-1185">Reference proteome</keyword>
<feature type="transmembrane region" description="Helical" evidence="2">
    <location>
        <begin position="9"/>
        <end position="29"/>
    </location>
</feature>
<sequence length="508" mass="56396">MKNFRVRRIHIVCLAIATAEILIAAFVLWKNAIWNETQIQTANKQSVLSETQEETTSDIQENEKTATQNQEETKPVEEAVSSMPSMRVKLKNSDNTSFEHAKVIITCPDTFHIQSGTKEQIFTGGQTVTITPEHPFFQEGSIRVASEGGFVIIDSILRRGISHEYEGVLDLYLSEQGIVIVNELPLEDYVSKVVPSEMPVSYGLEAAKLQAVCARTYAYERILHQKTIDNYGSFADDSVDYQVYNSAGYQEISAQGAKLTSGVIMTRDGAPIVPYYFSTSCGYTSDNLAWSGNQTLPYLKSLNLTGESDRDMTDEATVSAFLQDQNAAGLESNMAWYRWRCEIPLDVMQELFLKRLPALSASQSECIKAEGESLEKIISSTLTSVQVTGRFAGGMVSGLKLTYEKGSVLVTGELIMRKLLSEPNRTYQNKSEETVSLSEGNYLPSAFFCLIPVMNQDTMTGYVICGGGNGHGIGLSQNCAYQLLEQGKTWQEILLFFYQGIAFDTITW</sequence>
<evidence type="ECO:0000256" key="2">
    <source>
        <dbReference type="SAM" id="Phobius"/>
    </source>
</evidence>
<dbReference type="EMBL" id="JAJEQN010000032">
    <property type="protein sequence ID" value="MCC2222331.1"/>
    <property type="molecule type" value="Genomic_DNA"/>
</dbReference>
<evidence type="ECO:0000313" key="5">
    <source>
        <dbReference type="Proteomes" id="UP001198200"/>
    </source>
</evidence>
<dbReference type="InterPro" id="IPR013486">
    <property type="entry name" value="SpoIID/LytB"/>
</dbReference>
<dbReference type="GO" id="GO:0030435">
    <property type="term" value="P:sporulation resulting in formation of a cellular spore"/>
    <property type="evidence" value="ECO:0007669"/>
    <property type="project" value="InterPro"/>
</dbReference>
<dbReference type="AlphaFoldDB" id="A0AAE3E5M7"/>
<dbReference type="Pfam" id="PF08486">
    <property type="entry name" value="SpoIID"/>
    <property type="match status" value="1"/>
</dbReference>
<keyword evidence="2" id="KW-0812">Transmembrane</keyword>
<organism evidence="4 5">
    <name type="scientific">Anthropogastromicrobium aceti</name>
    <dbReference type="NCBI Taxonomy" id="2981768"/>
    <lineage>
        <taxon>Bacteria</taxon>
        <taxon>Bacillati</taxon>
        <taxon>Bacillota</taxon>
        <taxon>Clostridia</taxon>
        <taxon>Lachnospirales</taxon>
        <taxon>Lachnospiraceae</taxon>
        <taxon>Anthropogastromicrobium</taxon>
    </lineage>
</organism>
<accession>A0AAE3E5M7</accession>
<feature type="domain" description="Sporulation stage II protein D amidase enhancer LytB N-terminal" evidence="3">
    <location>
        <begin position="175"/>
        <end position="266"/>
    </location>
</feature>
<keyword evidence="2" id="KW-1133">Transmembrane helix</keyword>
<dbReference type="Proteomes" id="UP001198200">
    <property type="component" value="Unassembled WGS sequence"/>
</dbReference>
<name>A0AAE3E5M7_9FIRM</name>